<dbReference type="Gene3D" id="1.10.760.10">
    <property type="entry name" value="Cytochrome c-like domain"/>
    <property type="match status" value="2"/>
</dbReference>
<dbReference type="Pfam" id="PF00034">
    <property type="entry name" value="Cytochrom_C"/>
    <property type="match status" value="1"/>
</dbReference>
<dbReference type="PANTHER" id="PTHR33751">
    <property type="entry name" value="CBB3-TYPE CYTOCHROME C OXIDASE SUBUNIT FIXP"/>
    <property type="match status" value="1"/>
</dbReference>
<dbReference type="SUPFAM" id="SSF46626">
    <property type="entry name" value="Cytochrome c"/>
    <property type="match status" value="2"/>
</dbReference>
<feature type="domain" description="Cytochrome c" evidence="7">
    <location>
        <begin position="20"/>
        <end position="98"/>
    </location>
</feature>
<dbReference type="PROSITE" id="PS51007">
    <property type="entry name" value="CYTC"/>
    <property type="match status" value="2"/>
</dbReference>
<accession>A0ABT6GET8</accession>
<keyword evidence="1" id="KW-0813">Transport</keyword>
<keyword evidence="9" id="KW-1185">Reference proteome</keyword>
<proteinExistence type="predicted"/>
<evidence type="ECO:0000313" key="8">
    <source>
        <dbReference type="EMBL" id="MDG4720468.1"/>
    </source>
</evidence>
<evidence type="ECO:0000256" key="5">
    <source>
        <dbReference type="ARBA" id="ARBA00023004"/>
    </source>
</evidence>
<keyword evidence="2 6" id="KW-0349">Heme</keyword>
<evidence type="ECO:0000256" key="1">
    <source>
        <dbReference type="ARBA" id="ARBA00022448"/>
    </source>
</evidence>
<evidence type="ECO:0000256" key="4">
    <source>
        <dbReference type="ARBA" id="ARBA00022982"/>
    </source>
</evidence>
<evidence type="ECO:0000259" key="7">
    <source>
        <dbReference type="PROSITE" id="PS51007"/>
    </source>
</evidence>
<dbReference type="PANTHER" id="PTHR33751:SF9">
    <property type="entry name" value="CYTOCHROME C4"/>
    <property type="match status" value="1"/>
</dbReference>
<name>A0ABT6GET8_9PROT</name>
<dbReference type="InterPro" id="IPR050597">
    <property type="entry name" value="Cytochrome_c_Oxidase_Subunit"/>
</dbReference>
<comment type="caution">
    <text evidence="8">The sequence shown here is derived from an EMBL/GenBank/DDBJ whole genome shotgun (WGS) entry which is preliminary data.</text>
</comment>
<dbReference type="EMBL" id="JARSBO010000008">
    <property type="protein sequence ID" value="MDG4720468.1"/>
    <property type="molecule type" value="Genomic_DNA"/>
</dbReference>
<evidence type="ECO:0000256" key="3">
    <source>
        <dbReference type="ARBA" id="ARBA00022723"/>
    </source>
</evidence>
<keyword evidence="5 6" id="KW-0408">Iron</keyword>
<gene>
    <name evidence="8" type="ORF">P7680_15810</name>
</gene>
<dbReference type="InterPro" id="IPR036909">
    <property type="entry name" value="Cyt_c-like_dom_sf"/>
</dbReference>
<organism evidence="8 9">
    <name type="scientific">Thalassospira aquimaris</name>
    <dbReference type="NCBI Taxonomy" id="3037796"/>
    <lineage>
        <taxon>Bacteria</taxon>
        <taxon>Pseudomonadati</taxon>
        <taxon>Pseudomonadota</taxon>
        <taxon>Alphaproteobacteria</taxon>
        <taxon>Rhodospirillales</taxon>
        <taxon>Thalassospiraceae</taxon>
        <taxon>Thalassospira</taxon>
    </lineage>
</organism>
<dbReference type="RefSeq" id="WP_278006889.1">
    <property type="nucleotide sequence ID" value="NZ_JARSBO010000008.1"/>
</dbReference>
<reference evidence="8 9" key="1">
    <citation type="submission" date="2023-03" db="EMBL/GenBank/DDBJ databases">
        <title>Strain FZY0004 represents a novel species in the genus Thalassospira isolated from seawater.</title>
        <authorList>
            <person name="Fu Z.-Y."/>
        </authorList>
    </citation>
    <scope>NUCLEOTIDE SEQUENCE [LARGE SCALE GENOMIC DNA]</scope>
    <source>
        <strain evidence="8 9">FZY0004</strain>
    </source>
</reference>
<evidence type="ECO:0000313" key="9">
    <source>
        <dbReference type="Proteomes" id="UP001529180"/>
    </source>
</evidence>
<dbReference type="InterPro" id="IPR009056">
    <property type="entry name" value="Cyt_c-like_dom"/>
</dbReference>
<dbReference type="Proteomes" id="UP001529180">
    <property type="component" value="Unassembled WGS sequence"/>
</dbReference>
<evidence type="ECO:0000256" key="2">
    <source>
        <dbReference type="ARBA" id="ARBA00022617"/>
    </source>
</evidence>
<feature type="domain" description="Cytochrome c" evidence="7">
    <location>
        <begin position="101"/>
        <end position="182"/>
    </location>
</feature>
<keyword evidence="3 6" id="KW-0479">Metal-binding</keyword>
<evidence type="ECO:0000256" key="6">
    <source>
        <dbReference type="PROSITE-ProRule" id="PRU00433"/>
    </source>
</evidence>
<sequence>MIALLGGLLPAGTLLAQDATELKDGRKVAGMCRTCHGLDGKARIPIAPHIGGEPIDYLIAQLQAFKTGTREHEMMTVVARGLSDDQINKVATWFNHFTVEATLPSGKTEDDAPELCVACHGVTGISELEDAPNLAGETNIYIETQLKAFRTDKRTHDIMSQIAKDLSETEMQEAADWYSNITIAITDPDAK</sequence>
<protein>
    <submittedName>
        <fullName evidence="8">C-type cytochrome</fullName>
    </submittedName>
</protein>
<keyword evidence="4" id="KW-0249">Electron transport</keyword>